<feature type="region of interest" description="Disordered" evidence="1">
    <location>
        <begin position="224"/>
        <end position="251"/>
    </location>
</feature>
<proteinExistence type="predicted"/>
<dbReference type="EMBL" id="BRZM01000002">
    <property type="protein sequence ID" value="GLD46309.1"/>
    <property type="molecule type" value="Genomic_DNA"/>
</dbReference>
<accession>A0AAD3M3N2</accession>
<evidence type="ECO:0000313" key="2">
    <source>
        <dbReference type="EMBL" id="GLD46309.1"/>
    </source>
</evidence>
<reference evidence="2" key="1">
    <citation type="submission" date="2022-08" db="EMBL/GenBank/DDBJ databases">
        <title>Genome sequencing of akame (Lates japonicus).</title>
        <authorList>
            <person name="Hashiguchi Y."/>
            <person name="Takahashi H."/>
        </authorList>
    </citation>
    <scope>NUCLEOTIDE SEQUENCE</scope>
    <source>
        <strain evidence="2">Kochi</strain>
    </source>
</reference>
<evidence type="ECO:0000313" key="3">
    <source>
        <dbReference type="Proteomes" id="UP001279410"/>
    </source>
</evidence>
<comment type="caution">
    <text evidence="2">The sequence shown here is derived from an EMBL/GenBank/DDBJ whole genome shotgun (WGS) entry which is preliminary data.</text>
</comment>
<keyword evidence="3" id="KW-1185">Reference proteome</keyword>
<evidence type="ECO:0000256" key="1">
    <source>
        <dbReference type="SAM" id="MobiDB-lite"/>
    </source>
</evidence>
<organism evidence="2 3">
    <name type="scientific">Lates japonicus</name>
    <name type="common">Japanese lates</name>
    <dbReference type="NCBI Taxonomy" id="270547"/>
    <lineage>
        <taxon>Eukaryota</taxon>
        <taxon>Metazoa</taxon>
        <taxon>Chordata</taxon>
        <taxon>Craniata</taxon>
        <taxon>Vertebrata</taxon>
        <taxon>Euteleostomi</taxon>
        <taxon>Actinopterygii</taxon>
        <taxon>Neopterygii</taxon>
        <taxon>Teleostei</taxon>
        <taxon>Neoteleostei</taxon>
        <taxon>Acanthomorphata</taxon>
        <taxon>Carangaria</taxon>
        <taxon>Carangaria incertae sedis</taxon>
        <taxon>Centropomidae</taxon>
        <taxon>Lates</taxon>
    </lineage>
</organism>
<dbReference type="Proteomes" id="UP001279410">
    <property type="component" value="Unassembled WGS sequence"/>
</dbReference>
<dbReference type="AlphaFoldDB" id="A0AAD3M3N2"/>
<sequence length="251" mass="27329">MAPLLLVGLESAPSGLSRSGLPWQLIGLRLRCQCSAWQAVFCYLFGVPRCCRSGAEHATAAPDVAGQLLKREELLLCLDCCFALPAPESAWQRAEGGGPGVRGGGFPFLCAVCLLGSWFPLHYRVHVCACHVRLGCSLFSLFILGFLTPSATHSLHRTRLHILWLLLKLCFGNGHSRSFQCHTAEELQLPVSPLAPGRRTGSCPAGARSCMARKTPAPYITPLANSEEAGGWNRRDLENGRQLQKLRHDTS</sequence>
<protein>
    <submittedName>
        <fullName evidence="2">Protein NLRC3-like isoform X1</fullName>
    </submittedName>
</protein>
<name>A0AAD3M3N2_LATJO</name>
<gene>
    <name evidence="2" type="ORF">AKAME5_000068500</name>
</gene>